<dbReference type="RefSeq" id="WP_014808673.1">
    <property type="nucleotide sequence ID" value="NC_018025.1"/>
</dbReference>
<organism evidence="4 5">
    <name type="scientific">Desulfomonile tiedjei (strain ATCC 49306 / DSM 6799 / DCB-1)</name>
    <dbReference type="NCBI Taxonomy" id="706587"/>
    <lineage>
        <taxon>Bacteria</taxon>
        <taxon>Pseudomonadati</taxon>
        <taxon>Thermodesulfobacteriota</taxon>
        <taxon>Desulfomonilia</taxon>
        <taxon>Desulfomonilales</taxon>
        <taxon>Desulfomonilaceae</taxon>
        <taxon>Desulfomonile</taxon>
    </lineage>
</organism>
<dbReference type="InterPro" id="IPR028349">
    <property type="entry name" value="PafC-like"/>
</dbReference>
<dbReference type="PANTHER" id="PTHR34580">
    <property type="match status" value="1"/>
</dbReference>
<dbReference type="AlphaFoldDB" id="I4C1S6"/>
<evidence type="ECO:0000259" key="3">
    <source>
        <dbReference type="Pfam" id="PF25583"/>
    </source>
</evidence>
<dbReference type="CDD" id="cd00090">
    <property type="entry name" value="HTH_ARSR"/>
    <property type="match status" value="1"/>
</dbReference>
<dbReference type="eggNOG" id="COG2378">
    <property type="taxonomic scope" value="Bacteria"/>
</dbReference>
<dbReference type="STRING" id="706587.Desti_0793"/>
<reference evidence="5" key="1">
    <citation type="submission" date="2012-06" db="EMBL/GenBank/DDBJ databases">
        <title>Complete sequence of chromosome of Desulfomonile tiedjei DSM 6799.</title>
        <authorList>
            <person name="Lucas S."/>
            <person name="Copeland A."/>
            <person name="Lapidus A."/>
            <person name="Glavina del Rio T."/>
            <person name="Dalin E."/>
            <person name="Tice H."/>
            <person name="Bruce D."/>
            <person name="Goodwin L."/>
            <person name="Pitluck S."/>
            <person name="Peters L."/>
            <person name="Ovchinnikova G."/>
            <person name="Zeytun A."/>
            <person name="Lu M."/>
            <person name="Kyrpides N."/>
            <person name="Mavromatis K."/>
            <person name="Ivanova N."/>
            <person name="Brettin T."/>
            <person name="Detter J.C."/>
            <person name="Han C."/>
            <person name="Larimer F."/>
            <person name="Land M."/>
            <person name="Hauser L."/>
            <person name="Markowitz V."/>
            <person name="Cheng J.-F."/>
            <person name="Hugenholtz P."/>
            <person name="Woyke T."/>
            <person name="Wu D."/>
            <person name="Spring S."/>
            <person name="Schroeder M."/>
            <person name="Brambilla E."/>
            <person name="Klenk H.-P."/>
            <person name="Eisen J.A."/>
        </authorList>
    </citation>
    <scope>NUCLEOTIDE SEQUENCE [LARGE SCALE GENOMIC DNA]</scope>
    <source>
        <strain evidence="5">ATCC 49306 / DSM 6799 / DCB-1</strain>
    </source>
</reference>
<dbReference type="InterPro" id="IPR026881">
    <property type="entry name" value="WYL_dom"/>
</dbReference>
<dbReference type="PROSITE" id="PS52050">
    <property type="entry name" value="WYL"/>
    <property type="match status" value="1"/>
</dbReference>
<dbReference type="PANTHER" id="PTHR34580:SF1">
    <property type="entry name" value="PROTEIN PAFC"/>
    <property type="match status" value="1"/>
</dbReference>
<evidence type="ECO:0000313" key="5">
    <source>
        <dbReference type="Proteomes" id="UP000006055"/>
    </source>
</evidence>
<dbReference type="InterPro" id="IPR013196">
    <property type="entry name" value="HTH_11"/>
</dbReference>
<proteinExistence type="predicted"/>
<evidence type="ECO:0000259" key="1">
    <source>
        <dbReference type="Pfam" id="PF08279"/>
    </source>
</evidence>
<dbReference type="InterPro" id="IPR036390">
    <property type="entry name" value="WH_DNA-bd_sf"/>
</dbReference>
<keyword evidence="5" id="KW-1185">Reference proteome</keyword>
<dbReference type="InterPro" id="IPR051534">
    <property type="entry name" value="CBASS_pafABC_assoc_protein"/>
</dbReference>
<dbReference type="OrthoDB" id="9787242at2"/>
<dbReference type="InterPro" id="IPR011991">
    <property type="entry name" value="ArsR-like_HTH"/>
</dbReference>
<dbReference type="EMBL" id="CP003360">
    <property type="protein sequence ID" value="AFM23517.1"/>
    <property type="molecule type" value="Genomic_DNA"/>
</dbReference>
<dbReference type="SUPFAM" id="SSF46785">
    <property type="entry name" value="Winged helix' DNA-binding domain"/>
    <property type="match status" value="1"/>
</dbReference>
<dbReference type="InterPro" id="IPR057727">
    <property type="entry name" value="WCX_dom"/>
</dbReference>
<dbReference type="Gene3D" id="1.10.10.10">
    <property type="entry name" value="Winged helix-like DNA-binding domain superfamily/Winged helix DNA-binding domain"/>
    <property type="match status" value="1"/>
</dbReference>
<dbReference type="HOGENOM" id="CLU_041141_4_1_7"/>
<dbReference type="Pfam" id="PF25583">
    <property type="entry name" value="WCX"/>
    <property type="match status" value="1"/>
</dbReference>
<dbReference type="Pfam" id="PF13280">
    <property type="entry name" value="WYL"/>
    <property type="match status" value="1"/>
</dbReference>
<feature type="domain" description="WYL" evidence="2">
    <location>
        <begin position="147"/>
        <end position="213"/>
    </location>
</feature>
<gene>
    <name evidence="4" type="ordered locus">Desti_0793</name>
</gene>
<dbReference type="PIRSF" id="PIRSF016838">
    <property type="entry name" value="PafC"/>
    <property type="match status" value="1"/>
</dbReference>
<dbReference type="Pfam" id="PF08279">
    <property type="entry name" value="HTH_11"/>
    <property type="match status" value="1"/>
</dbReference>
<accession>I4C1S6</accession>
<name>I4C1S6_DESTA</name>
<feature type="domain" description="Helix-turn-helix type 11" evidence="1">
    <location>
        <begin position="8"/>
        <end position="57"/>
    </location>
</feature>
<dbReference type="Proteomes" id="UP000006055">
    <property type="component" value="Chromosome"/>
</dbReference>
<dbReference type="GO" id="GO:0006355">
    <property type="term" value="P:regulation of DNA-templated transcription"/>
    <property type="evidence" value="ECO:0007669"/>
    <property type="project" value="UniProtKB-ARBA"/>
</dbReference>
<dbReference type="KEGG" id="dti:Desti_0793"/>
<feature type="domain" description="WCX" evidence="3">
    <location>
        <begin position="242"/>
        <end position="320"/>
    </location>
</feature>
<evidence type="ECO:0000313" key="4">
    <source>
        <dbReference type="EMBL" id="AFM23517.1"/>
    </source>
</evidence>
<dbReference type="InterPro" id="IPR036388">
    <property type="entry name" value="WH-like_DNA-bd_sf"/>
</dbReference>
<evidence type="ECO:0000259" key="2">
    <source>
        <dbReference type="Pfam" id="PF13280"/>
    </source>
</evidence>
<sequence>MRGTQLARQWRIIRLIENYKRGLSGNELSHELGIPLRTIYRDLEAIQEAGFPIYTEKVGKSSYWKLVDTFRKDFPLPLTATELMSLHMSRDILSIFEGTIFQESIESLFNKVKTVLSPETLRYLENISGRLKIGFASCKDFTSCREAITEISEATAKKRCVEILYKAVSARNETRRKIDPYQIWVMNGGFYLIGFCHLRKTVRTFAMDRIKDFNVLDEQFHLPRDFNLENYLRTAFNVMRGEPEKIRISVSSAAAHVIRERIFHPTQEVRELPDGGAEIFLNVPINYEIISWILGFGSAARVIEPDSLKNRIRDELRAAAANYDKPLAAGEAFTKKMPARLS</sequence>
<protein>
    <submittedName>
        <fullName evidence="4">Putative transcriptional regulator</fullName>
    </submittedName>
</protein>